<reference evidence="1 2" key="1">
    <citation type="submission" date="2020-04" db="EMBL/GenBank/DDBJ databases">
        <authorList>
            <person name="Doyle D.A."/>
        </authorList>
    </citation>
    <scope>NUCLEOTIDE SEQUENCE [LARGE SCALE GENOMIC DNA]</scope>
    <source>
        <strain evidence="1 2">P21</strain>
    </source>
</reference>
<organism evidence="1 2">
    <name type="scientific">Clostridium muellerianum</name>
    <dbReference type="NCBI Taxonomy" id="2716538"/>
    <lineage>
        <taxon>Bacteria</taxon>
        <taxon>Bacillati</taxon>
        <taxon>Bacillota</taxon>
        <taxon>Clostridia</taxon>
        <taxon>Eubacteriales</taxon>
        <taxon>Clostridiaceae</taxon>
        <taxon>Clostridium</taxon>
    </lineage>
</organism>
<proteinExistence type="predicted"/>
<dbReference type="Proteomes" id="UP000537131">
    <property type="component" value="Unassembled WGS sequence"/>
</dbReference>
<reference evidence="1 2" key="2">
    <citation type="submission" date="2020-06" db="EMBL/GenBank/DDBJ databases">
        <title>Complete Genome Sequence of Clostridium muelleri sp. nov. P21T, an Acid-Alcohol Producing Acetogen Isolated from Old Hay.</title>
        <authorList>
            <person name="Duncan K.E."/>
            <person name="Tanner R.S."/>
        </authorList>
    </citation>
    <scope>NUCLEOTIDE SEQUENCE [LARGE SCALE GENOMIC DNA]</scope>
    <source>
        <strain evidence="1 2">P21</strain>
    </source>
</reference>
<gene>
    <name evidence="1" type="ORF">HBE96_17345</name>
</gene>
<evidence type="ECO:0008006" key="3">
    <source>
        <dbReference type="Google" id="ProtNLM"/>
    </source>
</evidence>
<dbReference type="AlphaFoldDB" id="A0A7Y0EJ27"/>
<keyword evidence="2" id="KW-1185">Reference proteome</keyword>
<accession>A0A7Y0EJ27</accession>
<evidence type="ECO:0000313" key="1">
    <source>
        <dbReference type="EMBL" id="NMM64388.1"/>
    </source>
</evidence>
<dbReference type="EMBL" id="JABBNI010000036">
    <property type="protein sequence ID" value="NMM64388.1"/>
    <property type="molecule type" value="Genomic_DNA"/>
</dbReference>
<sequence length="70" mass="8121">MDSKQIKDILQALKDKHDKQEQVYNDTVAEIQELCEHKELIGIMIGKKCTVCGKIFTNDDERLTHYKAID</sequence>
<comment type="caution">
    <text evidence="1">The sequence shown here is derived from an EMBL/GenBank/DDBJ whole genome shotgun (WGS) entry which is preliminary data.</text>
</comment>
<evidence type="ECO:0000313" key="2">
    <source>
        <dbReference type="Proteomes" id="UP000537131"/>
    </source>
</evidence>
<name>A0A7Y0EJ27_9CLOT</name>
<dbReference type="RefSeq" id="WP_169298970.1">
    <property type="nucleotide sequence ID" value="NZ_JABBNI010000036.1"/>
</dbReference>
<protein>
    <recommendedName>
        <fullName evidence="3">C2H2-type domain-containing protein</fullName>
    </recommendedName>
</protein>